<protein>
    <submittedName>
        <fullName evidence="2">Uncharacterized protein</fullName>
    </submittedName>
</protein>
<evidence type="ECO:0000313" key="2">
    <source>
        <dbReference type="EMBL" id="MBY8823255.1"/>
    </source>
</evidence>
<proteinExistence type="predicted"/>
<evidence type="ECO:0000256" key="1">
    <source>
        <dbReference type="SAM" id="Phobius"/>
    </source>
</evidence>
<evidence type="ECO:0000313" key="3">
    <source>
        <dbReference type="Proteomes" id="UP000706039"/>
    </source>
</evidence>
<sequence>MQIALTILAIFFGFLAVILGTVFLSALRNGRKEITRLRRKRYGVQSWAAGSLPATTTGATMHELEGLELKANGGELVHIRQTRAPSSELI</sequence>
<name>A0ABS7PPK4_9SPHN</name>
<dbReference type="EMBL" id="JAINVV010000005">
    <property type="protein sequence ID" value="MBY8823255.1"/>
    <property type="molecule type" value="Genomic_DNA"/>
</dbReference>
<comment type="caution">
    <text evidence="2">The sequence shown here is derived from an EMBL/GenBank/DDBJ whole genome shotgun (WGS) entry which is preliminary data.</text>
</comment>
<keyword evidence="1" id="KW-0472">Membrane</keyword>
<keyword evidence="1" id="KW-0812">Transmembrane</keyword>
<organism evidence="2 3">
    <name type="scientific">Sphingomonas colocasiae</name>
    <dbReference type="NCBI Taxonomy" id="1848973"/>
    <lineage>
        <taxon>Bacteria</taxon>
        <taxon>Pseudomonadati</taxon>
        <taxon>Pseudomonadota</taxon>
        <taxon>Alphaproteobacteria</taxon>
        <taxon>Sphingomonadales</taxon>
        <taxon>Sphingomonadaceae</taxon>
        <taxon>Sphingomonas</taxon>
    </lineage>
</organism>
<reference evidence="2 3" key="1">
    <citation type="submission" date="2021-08" db="EMBL/GenBank/DDBJ databases">
        <authorList>
            <person name="Tuo L."/>
        </authorList>
    </citation>
    <scope>NUCLEOTIDE SEQUENCE [LARGE SCALE GENOMIC DNA]</scope>
    <source>
        <strain evidence="2 3">JCM 31229</strain>
    </source>
</reference>
<dbReference type="Proteomes" id="UP000706039">
    <property type="component" value="Unassembled WGS sequence"/>
</dbReference>
<gene>
    <name evidence="2" type="ORF">K7G82_13195</name>
</gene>
<accession>A0ABS7PPK4</accession>
<keyword evidence="1" id="KW-1133">Transmembrane helix</keyword>
<keyword evidence="3" id="KW-1185">Reference proteome</keyword>
<feature type="transmembrane region" description="Helical" evidence="1">
    <location>
        <begin position="6"/>
        <end position="27"/>
    </location>
</feature>
<dbReference type="RefSeq" id="WP_222990372.1">
    <property type="nucleotide sequence ID" value="NZ_JAINVV010000005.1"/>
</dbReference>